<protein>
    <recommendedName>
        <fullName evidence="6">C3H1-type domain-containing protein</fullName>
    </recommendedName>
</protein>
<gene>
    <name evidence="7" type="ORF">ANANG_G00096610</name>
</gene>
<name>A0A9D3S2W6_ANGAN</name>
<dbReference type="Pfam" id="PF00642">
    <property type="entry name" value="zf-CCCH"/>
    <property type="match status" value="1"/>
</dbReference>
<reference evidence="7" key="1">
    <citation type="submission" date="2021-01" db="EMBL/GenBank/DDBJ databases">
        <title>A chromosome-scale assembly of European eel, Anguilla anguilla.</title>
        <authorList>
            <person name="Henkel C."/>
            <person name="Jong-Raadsen S.A."/>
            <person name="Dufour S."/>
            <person name="Weltzien F.-A."/>
            <person name="Palstra A.P."/>
            <person name="Pelster B."/>
            <person name="Spaink H.P."/>
            <person name="Van Den Thillart G.E."/>
            <person name="Jansen H."/>
            <person name="Zahm M."/>
            <person name="Klopp C."/>
            <person name="Cedric C."/>
            <person name="Louis A."/>
            <person name="Berthelot C."/>
            <person name="Parey E."/>
            <person name="Roest Crollius H."/>
            <person name="Montfort J."/>
            <person name="Robinson-Rechavi M."/>
            <person name="Bucao C."/>
            <person name="Bouchez O."/>
            <person name="Gislard M."/>
            <person name="Lluch J."/>
            <person name="Milhes M."/>
            <person name="Lampietro C."/>
            <person name="Lopez Roques C."/>
            <person name="Donnadieu C."/>
            <person name="Braasch I."/>
            <person name="Desvignes T."/>
            <person name="Postlethwait J."/>
            <person name="Bobe J."/>
            <person name="Guiguen Y."/>
            <person name="Dirks R."/>
        </authorList>
    </citation>
    <scope>NUCLEOTIDE SEQUENCE</scope>
    <source>
        <strain evidence="7">Tag_6206</strain>
        <tissue evidence="7">Liver</tissue>
    </source>
</reference>
<dbReference type="PROSITE" id="PS50103">
    <property type="entry name" value="ZF_C3H1"/>
    <property type="match status" value="1"/>
</dbReference>
<feature type="domain" description="C3H1-type" evidence="6">
    <location>
        <begin position="156"/>
        <end position="184"/>
    </location>
</feature>
<proteinExistence type="predicted"/>
<dbReference type="GO" id="GO:0008270">
    <property type="term" value="F:zinc ion binding"/>
    <property type="evidence" value="ECO:0007669"/>
    <property type="project" value="UniProtKB-KW"/>
</dbReference>
<evidence type="ECO:0000256" key="5">
    <source>
        <dbReference type="SAM" id="MobiDB-lite"/>
    </source>
</evidence>
<dbReference type="AlphaFoldDB" id="A0A9D3S2W6"/>
<sequence length="202" mass="21105">MMSANRSSLVGYGLSSDSDSDAEGDEANIKEMSEDGVGDGSGRGGAEDSKGRNLLLESASGSSESDSEPEQGEQDAPRTPAAEPAPRVVATAPAAAPDPRTLKLPPPPLGALGLPAAGLPSGSSVFANPFRQRAEEHLNVLRKHVPLTLEPRPSQIGGRKMCISYRRDGRCRFGIGCKFAHDSDLQTAAPRRRGGARRGPPP</sequence>
<feature type="zinc finger region" description="C3H1-type" evidence="4">
    <location>
        <begin position="156"/>
        <end position="184"/>
    </location>
</feature>
<dbReference type="SUPFAM" id="SSF90229">
    <property type="entry name" value="CCCH zinc finger"/>
    <property type="match status" value="1"/>
</dbReference>
<keyword evidence="1 4" id="KW-0479">Metal-binding</keyword>
<dbReference type="InterPro" id="IPR036855">
    <property type="entry name" value="Znf_CCCH_sf"/>
</dbReference>
<accession>A0A9D3S2W6</accession>
<evidence type="ECO:0000313" key="7">
    <source>
        <dbReference type="EMBL" id="KAG5848262.1"/>
    </source>
</evidence>
<dbReference type="Gene3D" id="4.10.1000.10">
    <property type="entry name" value="Zinc finger, CCCH-type"/>
    <property type="match status" value="1"/>
</dbReference>
<evidence type="ECO:0000256" key="1">
    <source>
        <dbReference type="ARBA" id="ARBA00022723"/>
    </source>
</evidence>
<dbReference type="InterPro" id="IPR000571">
    <property type="entry name" value="Znf_CCCH"/>
</dbReference>
<feature type="compositionally biased region" description="Low complexity" evidence="5">
    <location>
        <begin position="77"/>
        <end position="103"/>
    </location>
</feature>
<evidence type="ECO:0000259" key="6">
    <source>
        <dbReference type="PROSITE" id="PS50103"/>
    </source>
</evidence>
<dbReference type="Proteomes" id="UP001044222">
    <property type="component" value="Unassembled WGS sequence"/>
</dbReference>
<evidence type="ECO:0000256" key="4">
    <source>
        <dbReference type="PROSITE-ProRule" id="PRU00723"/>
    </source>
</evidence>
<evidence type="ECO:0000256" key="3">
    <source>
        <dbReference type="ARBA" id="ARBA00022833"/>
    </source>
</evidence>
<feature type="region of interest" description="Disordered" evidence="5">
    <location>
        <begin position="1"/>
        <end position="109"/>
    </location>
</feature>
<feature type="region of interest" description="Disordered" evidence="5">
    <location>
        <begin position="182"/>
        <end position="202"/>
    </location>
</feature>
<comment type="caution">
    <text evidence="7">The sequence shown here is derived from an EMBL/GenBank/DDBJ whole genome shotgun (WGS) entry which is preliminary data.</text>
</comment>
<keyword evidence="8" id="KW-1185">Reference proteome</keyword>
<keyword evidence="2 4" id="KW-0863">Zinc-finger</keyword>
<evidence type="ECO:0000256" key="2">
    <source>
        <dbReference type="ARBA" id="ARBA00022771"/>
    </source>
</evidence>
<dbReference type="EMBL" id="JAFIRN010000005">
    <property type="protein sequence ID" value="KAG5848262.1"/>
    <property type="molecule type" value="Genomic_DNA"/>
</dbReference>
<evidence type="ECO:0000313" key="8">
    <source>
        <dbReference type="Proteomes" id="UP001044222"/>
    </source>
</evidence>
<keyword evidence="3 4" id="KW-0862">Zinc</keyword>
<organism evidence="7 8">
    <name type="scientific">Anguilla anguilla</name>
    <name type="common">European freshwater eel</name>
    <name type="synonym">Muraena anguilla</name>
    <dbReference type="NCBI Taxonomy" id="7936"/>
    <lineage>
        <taxon>Eukaryota</taxon>
        <taxon>Metazoa</taxon>
        <taxon>Chordata</taxon>
        <taxon>Craniata</taxon>
        <taxon>Vertebrata</taxon>
        <taxon>Euteleostomi</taxon>
        <taxon>Actinopterygii</taxon>
        <taxon>Neopterygii</taxon>
        <taxon>Teleostei</taxon>
        <taxon>Anguilliformes</taxon>
        <taxon>Anguillidae</taxon>
        <taxon>Anguilla</taxon>
    </lineage>
</organism>